<proteinExistence type="predicted"/>
<dbReference type="SUPFAM" id="SSF55073">
    <property type="entry name" value="Nucleotide cyclase"/>
    <property type="match status" value="1"/>
</dbReference>
<dbReference type="EMBL" id="LR216287">
    <property type="protein sequence ID" value="VFJ14736.1"/>
    <property type="molecule type" value="Genomic_DNA"/>
</dbReference>
<accession>A0A484ID50</accession>
<dbReference type="RefSeq" id="WP_134484863.1">
    <property type="nucleotide sequence ID" value="NZ_LR216287.1"/>
</dbReference>
<dbReference type="GeneID" id="39421622"/>
<evidence type="ECO:0000313" key="1">
    <source>
        <dbReference type="EMBL" id="VFJ14736.1"/>
    </source>
</evidence>
<dbReference type="OrthoDB" id="27015at2157"/>
<evidence type="ECO:0000313" key="2">
    <source>
        <dbReference type="Proteomes" id="UP000294299"/>
    </source>
</evidence>
<name>A0A484ID50_9ARCH</name>
<gene>
    <name evidence="1" type="ORF">NFRAN_2414</name>
</gene>
<dbReference type="Gene3D" id="3.30.70.1230">
    <property type="entry name" value="Nucleotide cyclase"/>
    <property type="match status" value="1"/>
</dbReference>
<keyword evidence="2" id="KW-1185">Reference proteome</keyword>
<protein>
    <recommendedName>
        <fullName evidence="3">Guanylate cyclase domain-containing protein</fullName>
    </recommendedName>
</protein>
<dbReference type="Proteomes" id="UP000294299">
    <property type="component" value="Chromosome NFRAN"/>
</dbReference>
<reference evidence="1 2" key="1">
    <citation type="submission" date="2019-02" db="EMBL/GenBank/DDBJ databases">
        <authorList>
            <person name="Lehtovirta-Morley E L."/>
        </authorList>
    </citation>
    <scope>NUCLEOTIDE SEQUENCE [LARGE SCALE GENOMIC DNA]</scope>
    <source>
        <strain evidence="1">NFRAN1</strain>
    </source>
</reference>
<organism evidence="1 2">
    <name type="scientific">Candidatus Nitrosocosmicus franklandianus</name>
    <dbReference type="NCBI Taxonomy" id="1798806"/>
    <lineage>
        <taxon>Archaea</taxon>
        <taxon>Nitrososphaerota</taxon>
        <taxon>Nitrososphaeria</taxon>
        <taxon>Nitrososphaerales</taxon>
        <taxon>Nitrososphaeraceae</taxon>
        <taxon>Candidatus Nitrosocosmicus</taxon>
    </lineage>
</organism>
<dbReference type="InterPro" id="IPR029787">
    <property type="entry name" value="Nucleotide_cyclase"/>
</dbReference>
<evidence type="ECO:0008006" key="3">
    <source>
        <dbReference type="Google" id="ProtNLM"/>
    </source>
</evidence>
<dbReference type="AlphaFoldDB" id="A0A484ID50"/>
<dbReference type="KEGG" id="nfn:NFRAN_2414"/>
<sequence length="439" mass="51647">MEYYNFLCIDIIGSSIEVDTQLNNIEDLLKEIKDFLSTANEGELQTSFTGDGAIIWFRKDSILPLQLALKIHEKFPQCTEEQSFGLKIGIARDKVAEIQSAKSILGIPVWGKGPTFARRLCDLCDDGHILLDENAYKYFIENYGKITHDQFGFNMVDGRFFQDLGEFFVKHRKPVHVYNYCNTKKGKELFSFGNMDIPRDKRGLIDRIDINPDLVVPFDLFLESEALSLKKKIDNGKEIVLLDESITNLYHALFEDAKQYDSTNLLIPSKFQEYQLRTSYLSCQANMIRRARHEDFKSVRIMVLDKLLILKDWQNSKTRDLSTDFFRWHKEWGVTLLQIDPDRSLEIVRMLEDKLPTFYLKSTQMGFWKEKYVMQFEKFGTSENNNSDKRNRIWISDSNAQYYKNSELFLQELLSSKELWEIQFEDKVGVDFVKWDHRY</sequence>